<protein>
    <submittedName>
        <fullName evidence="2">Uncharacterized protein</fullName>
    </submittedName>
</protein>
<feature type="compositionally biased region" description="Polar residues" evidence="1">
    <location>
        <begin position="1"/>
        <end position="19"/>
    </location>
</feature>
<proteinExistence type="predicted"/>
<comment type="caution">
    <text evidence="2">The sequence shown here is derived from an EMBL/GenBank/DDBJ whole genome shotgun (WGS) entry which is preliminary data.</text>
</comment>
<evidence type="ECO:0000256" key="1">
    <source>
        <dbReference type="SAM" id="MobiDB-lite"/>
    </source>
</evidence>
<dbReference type="Proteomes" id="UP000807025">
    <property type="component" value="Unassembled WGS sequence"/>
</dbReference>
<feature type="region of interest" description="Disordered" evidence="1">
    <location>
        <begin position="1"/>
        <end position="68"/>
    </location>
</feature>
<organism evidence="2 3">
    <name type="scientific">Pleurotus eryngii</name>
    <name type="common">Boletus of the steppes</name>
    <dbReference type="NCBI Taxonomy" id="5323"/>
    <lineage>
        <taxon>Eukaryota</taxon>
        <taxon>Fungi</taxon>
        <taxon>Dikarya</taxon>
        <taxon>Basidiomycota</taxon>
        <taxon>Agaricomycotina</taxon>
        <taxon>Agaricomycetes</taxon>
        <taxon>Agaricomycetidae</taxon>
        <taxon>Agaricales</taxon>
        <taxon>Pleurotineae</taxon>
        <taxon>Pleurotaceae</taxon>
        <taxon>Pleurotus</taxon>
    </lineage>
</organism>
<sequence length="180" mass="20345">MSLVSVSPQPTDSSIASEPTVQQPTESQTTTVQVSTQDSTTASSAGPNEPTGAVESTTPPTSNTTRSRLPLHQARLQLPRYHPQILRLPNRLCRRRRPLLLNRPSLRPLPPSLQVLSPGRRPNLRQRQIPRRQHQATLLRPHNEMIRQLPSRLHRPPQATGLSRLLQRPHLSSQRKSLRR</sequence>
<feature type="compositionally biased region" description="Low complexity" evidence="1">
    <location>
        <begin position="56"/>
        <end position="68"/>
    </location>
</feature>
<keyword evidence="3" id="KW-1185">Reference proteome</keyword>
<feature type="region of interest" description="Disordered" evidence="1">
    <location>
        <begin position="149"/>
        <end position="180"/>
    </location>
</feature>
<feature type="compositionally biased region" description="Polar residues" evidence="1">
    <location>
        <begin position="170"/>
        <end position="180"/>
    </location>
</feature>
<reference evidence="2" key="1">
    <citation type="submission" date="2020-11" db="EMBL/GenBank/DDBJ databases">
        <authorList>
            <consortium name="DOE Joint Genome Institute"/>
            <person name="Ahrendt S."/>
            <person name="Riley R."/>
            <person name="Andreopoulos W."/>
            <person name="Labutti K."/>
            <person name="Pangilinan J."/>
            <person name="Ruiz-Duenas F.J."/>
            <person name="Barrasa J.M."/>
            <person name="Sanchez-Garcia M."/>
            <person name="Camarero S."/>
            <person name="Miyauchi S."/>
            <person name="Serrano A."/>
            <person name="Linde D."/>
            <person name="Babiker R."/>
            <person name="Drula E."/>
            <person name="Ayuso-Fernandez I."/>
            <person name="Pacheco R."/>
            <person name="Padilla G."/>
            <person name="Ferreira P."/>
            <person name="Barriuso J."/>
            <person name="Kellner H."/>
            <person name="Castanera R."/>
            <person name="Alfaro M."/>
            <person name="Ramirez L."/>
            <person name="Pisabarro A.G."/>
            <person name="Kuo A."/>
            <person name="Tritt A."/>
            <person name="Lipzen A."/>
            <person name="He G."/>
            <person name="Yan M."/>
            <person name="Ng V."/>
            <person name="Cullen D."/>
            <person name="Martin F."/>
            <person name="Rosso M.-N."/>
            <person name="Henrissat B."/>
            <person name="Hibbett D."/>
            <person name="Martinez A.T."/>
            <person name="Grigoriev I.V."/>
        </authorList>
    </citation>
    <scope>NUCLEOTIDE SEQUENCE</scope>
    <source>
        <strain evidence="2">ATCC 90797</strain>
    </source>
</reference>
<dbReference type="EMBL" id="MU154596">
    <property type="protein sequence ID" value="KAF9492766.1"/>
    <property type="molecule type" value="Genomic_DNA"/>
</dbReference>
<accession>A0A9P5ZVX9</accession>
<gene>
    <name evidence="2" type="ORF">BDN71DRAFT_1172150</name>
</gene>
<dbReference type="AlphaFoldDB" id="A0A9P5ZVX9"/>
<name>A0A9P5ZVX9_PLEER</name>
<evidence type="ECO:0000313" key="3">
    <source>
        <dbReference type="Proteomes" id="UP000807025"/>
    </source>
</evidence>
<evidence type="ECO:0000313" key="2">
    <source>
        <dbReference type="EMBL" id="KAF9492766.1"/>
    </source>
</evidence>
<feature type="compositionally biased region" description="Low complexity" evidence="1">
    <location>
        <begin position="20"/>
        <end position="44"/>
    </location>
</feature>